<keyword evidence="2" id="KW-1185">Reference proteome</keyword>
<protein>
    <submittedName>
        <fullName evidence="1">Uncharacterized protein</fullName>
    </submittedName>
</protein>
<dbReference type="EMBL" id="CP004372">
    <property type="protein sequence ID" value="AHM02640.1"/>
    <property type="molecule type" value="Genomic_DNA"/>
</dbReference>
<sequence>MPMLSGRTRPRIERLCLDAMLRISAKRNNDFKCCAGK</sequence>
<organism evidence="1 2">
    <name type="scientific">Roseicyclus elongatus DSM 19469</name>
    <dbReference type="NCBI Taxonomy" id="1294273"/>
    <lineage>
        <taxon>Bacteria</taxon>
        <taxon>Pseudomonadati</taxon>
        <taxon>Pseudomonadota</taxon>
        <taxon>Alphaproteobacteria</taxon>
        <taxon>Rhodobacterales</taxon>
        <taxon>Roseobacteraceae</taxon>
        <taxon>Roseicyclus</taxon>
    </lineage>
</organism>
<dbReference type="KEGG" id="red:roselon_00183"/>
<reference evidence="1 2" key="1">
    <citation type="submission" date="2013-03" db="EMBL/GenBank/DDBJ databases">
        <authorList>
            <person name="Fiebig A."/>
            <person name="Goeker M."/>
            <person name="Klenk H.-P.P."/>
        </authorList>
    </citation>
    <scope>NUCLEOTIDE SEQUENCE [LARGE SCALE GENOMIC DNA]</scope>
    <source>
        <strain evidence="2">DSM 19469</strain>
    </source>
</reference>
<dbReference type="AlphaFoldDB" id="W8SJF7"/>
<dbReference type="HOGENOM" id="CLU_3348152_0_0_5"/>
<dbReference type="Proteomes" id="UP000019593">
    <property type="component" value="Chromosome"/>
</dbReference>
<proteinExistence type="predicted"/>
<accession>W8SJF7</accession>
<evidence type="ECO:0000313" key="1">
    <source>
        <dbReference type="EMBL" id="AHM02640.1"/>
    </source>
</evidence>
<gene>
    <name evidence="1" type="ORF">roselon_00183</name>
</gene>
<name>W8SJF7_9RHOB</name>
<evidence type="ECO:0000313" key="2">
    <source>
        <dbReference type="Proteomes" id="UP000019593"/>
    </source>
</evidence>